<feature type="compositionally biased region" description="Polar residues" evidence="4">
    <location>
        <begin position="489"/>
        <end position="505"/>
    </location>
</feature>
<dbReference type="AlphaFoldDB" id="A0A835Y2B9"/>
<evidence type="ECO:0000256" key="3">
    <source>
        <dbReference type="PROSITE-ProRule" id="PRU00023"/>
    </source>
</evidence>
<keyword evidence="2 3" id="KW-0040">ANK repeat</keyword>
<dbReference type="GO" id="GO:0045944">
    <property type="term" value="P:positive regulation of transcription by RNA polymerase II"/>
    <property type="evidence" value="ECO:0007669"/>
    <property type="project" value="TreeGrafter"/>
</dbReference>
<dbReference type="SUPFAM" id="SSF48403">
    <property type="entry name" value="Ankyrin repeat"/>
    <property type="match status" value="1"/>
</dbReference>
<feature type="compositionally biased region" description="Low complexity" evidence="4">
    <location>
        <begin position="507"/>
        <end position="522"/>
    </location>
</feature>
<dbReference type="PANTHER" id="PTHR24193">
    <property type="entry name" value="ANKYRIN REPEAT PROTEIN"/>
    <property type="match status" value="1"/>
</dbReference>
<feature type="compositionally biased region" description="Low complexity" evidence="4">
    <location>
        <begin position="253"/>
        <end position="262"/>
    </location>
</feature>
<feature type="region of interest" description="Disordered" evidence="4">
    <location>
        <begin position="188"/>
        <end position="550"/>
    </location>
</feature>
<comment type="caution">
    <text evidence="5">The sequence shown here is derived from an EMBL/GenBank/DDBJ whole genome shotgun (WGS) entry which is preliminary data.</text>
</comment>
<feature type="region of interest" description="Disordered" evidence="4">
    <location>
        <begin position="1090"/>
        <end position="1137"/>
    </location>
</feature>
<feature type="repeat" description="ANK" evidence="3">
    <location>
        <begin position="1020"/>
        <end position="1052"/>
    </location>
</feature>
<feature type="compositionally biased region" description="Low complexity" evidence="4">
    <location>
        <begin position="1003"/>
        <end position="1019"/>
    </location>
</feature>
<feature type="compositionally biased region" description="Low complexity" evidence="4">
    <location>
        <begin position="822"/>
        <end position="841"/>
    </location>
</feature>
<feature type="compositionally biased region" description="Polar residues" evidence="4">
    <location>
        <begin position="51"/>
        <end position="66"/>
    </location>
</feature>
<feature type="region of interest" description="Disordered" evidence="4">
    <location>
        <begin position="574"/>
        <end position="603"/>
    </location>
</feature>
<feature type="compositionally biased region" description="Low complexity" evidence="4">
    <location>
        <begin position="146"/>
        <end position="158"/>
    </location>
</feature>
<evidence type="ECO:0000256" key="4">
    <source>
        <dbReference type="SAM" id="MobiDB-lite"/>
    </source>
</evidence>
<dbReference type="Proteomes" id="UP000612055">
    <property type="component" value="Unassembled WGS sequence"/>
</dbReference>
<evidence type="ECO:0000313" key="5">
    <source>
        <dbReference type="EMBL" id="KAG2489799.1"/>
    </source>
</evidence>
<feature type="region of interest" description="Disordered" evidence="4">
    <location>
        <begin position="1190"/>
        <end position="1211"/>
    </location>
</feature>
<feature type="region of interest" description="Disordered" evidence="4">
    <location>
        <begin position="822"/>
        <end position="852"/>
    </location>
</feature>
<keyword evidence="1" id="KW-0677">Repeat</keyword>
<dbReference type="SMART" id="SM00248">
    <property type="entry name" value="ANK"/>
    <property type="match status" value="2"/>
</dbReference>
<feature type="compositionally biased region" description="Low complexity" evidence="4">
    <location>
        <begin position="281"/>
        <end position="301"/>
    </location>
</feature>
<feature type="repeat" description="ANK" evidence="3">
    <location>
        <begin position="940"/>
        <end position="972"/>
    </location>
</feature>
<organism evidence="5 6">
    <name type="scientific">Edaphochlamys debaryana</name>
    <dbReference type="NCBI Taxonomy" id="47281"/>
    <lineage>
        <taxon>Eukaryota</taxon>
        <taxon>Viridiplantae</taxon>
        <taxon>Chlorophyta</taxon>
        <taxon>core chlorophytes</taxon>
        <taxon>Chlorophyceae</taxon>
        <taxon>CS clade</taxon>
        <taxon>Chlamydomonadales</taxon>
        <taxon>Chlamydomonadales incertae sedis</taxon>
        <taxon>Edaphochlamys</taxon>
    </lineage>
</organism>
<dbReference type="PANTHER" id="PTHR24193:SF121">
    <property type="entry name" value="ADA2A-CONTAINING COMPLEX COMPONENT 3, ISOFORM D"/>
    <property type="match status" value="1"/>
</dbReference>
<feature type="compositionally biased region" description="Low complexity" evidence="4">
    <location>
        <begin position="75"/>
        <end position="99"/>
    </location>
</feature>
<feature type="region of interest" description="Disordered" evidence="4">
    <location>
        <begin position="874"/>
        <end position="893"/>
    </location>
</feature>
<name>A0A835Y2B9_9CHLO</name>
<sequence>MVTAAILEGPDLAGPERLAQVTCSSDLAQPELQLHHPRAQTPELSPEGPQSLPTSTASTPTDGVSESESDIGPSAPAGRGEAARNPAAAAAPTRGTRNGSAPGAQPNARTDGPSARDALDGAEGSAPVAQRRRRRSSWTAGEWPQAAGGSAAAGAGVAESTGRGGGLESLSRDDLFRQFVAIRDAVVRKASTSGGRSSPASPRSEAAGAGAGEESAGAVERRGEGGVWGPEAGARSALRPCSLPGTPGPVVAPVPSTAGSAPGTPPAHPLSHTTYAHSPRGSASGSNSGAGAGAAQANPGSAGVGAAGSGPSPLPRTSAPGGSPTHRPTAAVSPSSLAARRGLDRFPDPLATSGGPGLDAETQGAGTGQGAAQAGTGSGTGSGTPWSPTVVIDLQQFYRSPAPSTGGSGAGAGSPGPVSPFQAAVSYASGCVGGPAASPSPSPAHPHPQLQALEGPPRPSEAISSEESEADGRDGQMLPGPGSVPATDSLFSLQPSGTPQPSVPRTSAGSAPEGAEAGVGAEVEAEAGEGGSSSSGGGGGQGSASACAVAQEEQPAARMLVWQEELAAAAEAARSQLGGSSLRRRTTSNAGNGPLRSNTGTGLGRTVDYSAAVHSAAAGRTSLTSVPPTKAAAADDGSTATPFMNFAAVPGGAAANGGGAAGGVAAAAALLTSPSMVASSASTVAKCLDKGLPFAAMPFADFAAATAAAERGDCPAAHAILSSKAVYYPGHGRHAASTGGAGGAVSAGGAAPGGGLLAGRRPATSTATAAAAAIRKLLDDGVPLHVMSPCEYQRIALASQYGVRQLADVLVAVPPPEAATATAAAISPSATPARSNDGTPAPAGPPAGSPAATSALAPALLGRLLLPALPPQVASLAGRRPPPGHRRGSSIGSDDSFTACVVRFQSGREAYVDRERGASTPLPAAAAASPAQQAAAAAAGRMRALVRAAQQGNAARVAYLVEHGADVNATEGAHTSSETAAPHSPRTPHGRHLQALSLGAHGPPATATAAAPPSPSAVTPGRTALHYAAEAGAFAAVQMLLHYGAFVGVRDGAGRNAYDLARRKGHDAVAQLLKDAAERRRTAVRSCTASAAADGAKGDAHATVKANGHGNGPNGLRLDPQERPHTPNGLAAIDGAKGSPRFGGASAGPVAAVGADGSMAAAPAALPGISGGGCVDEIEPDPSGCPMPRPEVKHADSASLASRGNSFKGKEKKGGGGLFACFLCVD</sequence>
<dbReference type="GO" id="GO:0005634">
    <property type="term" value="C:nucleus"/>
    <property type="evidence" value="ECO:0007669"/>
    <property type="project" value="TreeGrafter"/>
</dbReference>
<dbReference type="InterPro" id="IPR036770">
    <property type="entry name" value="Ankyrin_rpt-contain_sf"/>
</dbReference>
<dbReference type="Gene3D" id="1.25.40.20">
    <property type="entry name" value="Ankyrin repeat-containing domain"/>
    <property type="match status" value="1"/>
</dbReference>
<feature type="region of interest" description="Disordered" evidence="4">
    <location>
        <begin position="618"/>
        <end position="637"/>
    </location>
</feature>
<feature type="region of interest" description="Disordered" evidence="4">
    <location>
        <begin position="971"/>
        <end position="1019"/>
    </location>
</feature>
<evidence type="ECO:0000313" key="6">
    <source>
        <dbReference type="Proteomes" id="UP000612055"/>
    </source>
</evidence>
<dbReference type="OrthoDB" id="426293at2759"/>
<feature type="compositionally biased region" description="Low complexity" evidence="4">
    <location>
        <begin position="193"/>
        <end position="218"/>
    </location>
</feature>
<reference evidence="5" key="1">
    <citation type="journal article" date="2020" name="bioRxiv">
        <title>Comparative genomics of Chlamydomonas.</title>
        <authorList>
            <person name="Craig R.J."/>
            <person name="Hasan A.R."/>
            <person name="Ness R.W."/>
            <person name="Keightley P.D."/>
        </authorList>
    </citation>
    <scope>NUCLEOTIDE SEQUENCE</scope>
    <source>
        <strain evidence="5">CCAP 11/70</strain>
    </source>
</reference>
<dbReference type="Pfam" id="PF00023">
    <property type="entry name" value="Ank"/>
    <property type="match status" value="1"/>
</dbReference>
<feature type="region of interest" description="Disordered" evidence="4">
    <location>
        <begin position="1"/>
        <end position="172"/>
    </location>
</feature>
<dbReference type="InterPro" id="IPR050663">
    <property type="entry name" value="Ankyrin-SOCS_Box"/>
</dbReference>
<dbReference type="EMBL" id="JAEHOE010000069">
    <property type="protein sequence ID" value="KAG2489799.1"/>
    <property type="molecule type" value="Genomic_DNA"/>
</dbReference>
<feature type="compositionally biased region" description="Polar residues" evidence="4">
    <location>
        <begin position="587"/>
        <end position="600"/>
    </location>
</feature>
<dbReference type="GO" id="GO:0000976">
    <property type="term" value="F:transcription cis-regulatory region binding"/>
    <property type="evidence" value="ECO:0007669"/>
    <property type="project" value="TreeGrafter"/>
</dbReference>
<proteinExistence type="predicted"/>
<gene>
    <name evidence="5" type="ORF">HYH03_011748</name>
</gene>
<accession>A0A835Y2B9</accession>
<evidence type="ECO:0000256" key="2">
    <source>
        <dbReference type="ARBA" id="ARBA00023043"/>
    </source>
</evidence>
<dbReference type="PROSITE" id="PS50297">
    <property type="entry name" value="ANK_REP_REGION"/>
    <property type="match status" value="1"/>
</dbReference>
<keyword evidence="6" id="KW-1185">Reference proteome</keyword>
<dbReference type="InterPro" id="IPR002110">
    <property type="entry name" value="Ankyrin_rpt"/>
</dbReference>
<protein>
    <submittedName>
        <fullName evidence="5">Uncharacterized protein</fullName>
    </submittedName>
</protein>
<evidence type="ECO:0000256" key="1">
    <source>
        <dbReference type="ARBA" id="ARBA00022737"/>
    </source>
</evidence>
<feature type="compositionally biased region" description="Gly residues" evidence="4">
    <location>
        <begin position="528"/>
        <end position="542"/>
    </location>
</feature>
<dbReference type="PROSITE" id="PS50088">
    <property type="entry name" value="ANK_REPEAT"/>
    <property type="match status" value="2"/>
</dbReference>